<protein>
    <recommendedName>
        <fullName evidence="14">Sensor protein</fullName>
        <ecNumber evidence="14">2.7.13.3</ecNumber>
    </recommendedName>
</protein>
<evidence type="ECO:0000256" key="6">
    <source>
        <dbReference type="ARBA" id="ARBA00022679"/>
    </source>
</evidence>
<keyword evidence="13 14" id="KW-0472">Membrane</keyword>
<evidence type="ECO:0000256" key="13">
    <source>
        <dbReference type="ARBA" id="ARBA00023136"/>
    </source>
</evidence>
<dbReference type="Gene3D" id="3.30.565.10">
    <property type="entry name" value="Histidine kinase-like ATPase, C-terminal domain"/>
    <property type="match status" value="1"/>
</dbReference>
<dbReference type="SMART" id="SM00387">
    <property type="entry name" value="HATPase_c"/>
    <property type="match status" value="1"/>
</dbReference>
<evidence type="ECO:0000256" key="11">
    <source>
        <dbReference type="ARBA" id="ARBA00022989"/>
    </source>
</evidence>
<dbReference type="EC" id="2.7.13.3" evidence="14"/>
<evidence type="ECO:0000256" key="7">
    <source>
        <dbReference type="ARBA" id="ARBA00022692"/>
    </source>
</evidence>
<dbReference type="InterPro" id="IPR003660">
    <property type="entry name" value="HAMP_dom"/>
</dbReference>
<keyword evidence="5" id="KW-0597">Phosphoprotein</keyword>
<dbReference type="InterPro" id="IPR042295">
    <property type="entry name" value="NarX-like_N_sf"/>
</dbReference>
<name>A0A8J6P9F0_9GAMM</name>
<dbReference type="InterPro" id="IPR005467">
    <property type="entry name" value="His_kinase_dom"/>
</dbReference>
<dbReference type="PROSITE" id="PS50109">
    <property type="entry name" value="HIS_KIN"/>
    <property type="match status" value="1"/>
</dbReference>
<proteinExistence type="predicted"/>
<evidence type="ECO:0000259" key="18">
    <source>
        <dbReference type="PROSITE" id="PS50885"/>
    </source>
</evidence>
<dbReference type="PROSITE" id="PS50885">
    <property type="entry name" value="HAMP"/>
    <property type="match status" value="1"/>
</dbReference>
<dbReference type="Proteomes" id="UP000654401">
    <property type="component" value="Unassembled WGS sequence"/>
</dbReference>
<evidence type="ECO:0000256" key="5">
    <source>
        <dbReference type="ARBA" id="ARBA00022553"/>
    </source>
</evidence>
<dbReference type="AlphaFoldDB" id="A0A8J6P9F0"/>
<dbReference type="CDD" id="cd06225">
    <property type="entry name" value="HAMP"/>
    <property type="match status" value="1"/>
</dbReference>
<comment type="catalytic activity">
    <reaction evidence="1 14">
        <text>ATP + protein L-histidine = ADP + protein N-phospho-L-histidine.</text>
        <dbReference type="EC" id="2.7.13.3"/>
    </reaction>
</comment>
<evidence type="ECO:0000313" key="19">
    <source>
        <dbReference type="EMBL" id="MBC8520317.1"/>
    </source>
</evidence>
<comment type="subcellular location">
    <subcellularLocation>
        <location evidence="2">Cell inner membrane</location>
        <topology evidence="2">Multi-pass membrane protein</topology>
    </subcellularLocation>
</comment>
<reference evidence="19 20" key="1">
    <citation type="submission" date="2020-08" db="EMBL/GenBank/DDBJ databases">
        <title>Bridging the membrane lipid divide: bacteria of the FCB group superphylum have the potential to synthesize archaeal ether lipids.</title>
        <authorList>
            <person name="Villanueva L."/>
            <person name="Von Meijenfeldt F.A.B."/>
            <person name="Westbye A.B."/>
            <person name="Yadav S."/>
            <person name="Hopmans E.C."/>
            <person name="Dutilh B.E."/>
            <person name="Sinninghe Damste J.S."/>
        </authorList>
    </citation>
    <scope>NUCLEOTIDE SEQUENCE [LARGE SCALE GENOMIC DNA]</scope>
    <source>
        <strain evidence="19">NIOZ-UU100</strain>
    </source>
</reference>
<feature type="coiled-coil region" evidence="15">
    <location>
        <begin position="174"/>
        <end position="201"/>
    </location>
</feature>
<dbReference type="InterPro" id="IPR011712">
    <property type="entry name" value="Sig_transdc_His_kin_sub3_dim/P"/>
</dbReference>
<dbReference type="Pfam" id="PF00672">
    <property type="entry name" value="HAMP"/>
    <property type="match status" value="1"/>
</dbReference>
<dbReference type="InterPro" id="IPR003594">
    <property type="entry name" value="HATPase_dom"/>
</dbReference>
<feature type="transmembrane region" description="Helical" evidence="16">
    <location>
        <begin position="197"/>
        <end position="218"/>
    </location>
</feature>
<dbReference type="Gene3D" id="1.10.287.130">
    <property type="match status" value="1"/>
</dbReference>
<dbReference type="CDD" id="cd19408">
    <property type="entry name" value="NarX_NarQ_sensor"/>
    <property type="match status" value="1"/>
</dbReference>
<dbReference type="Gene3D" id="1.20.120.960">
    <property type="entry name" value="Histidine kinase NarX, sensor domain"/>
    <property type="match status" value="1"/>
</dbReference>
<dbReference type="GO" id="GO:0000155">
    <property type="term" value="F:phosphorelay sensor kinase activity"/>
    <property type="evidence" value="ECO:0007669"/>
    <property type="project" value="UniProtKB-UniRule"/>
</dbReference>
<dbReference type="PANTHER" id="PTHR24421">
    <property type="entry name" value="NITRATE/NITRITE SENSOR PROTEIN NARX-RELATED"/>
    <property type="match status" value="1"/>
</dbReference>
<dbReference type="Pfam" id="PF07730">
    <property type="entry name" value="HisKA_3"/>
    <property type="match status" value="1"/>
</dbReference>
<dbReference type="InterPro" id="IPR050482">
    <property type="entry name" value="Sensor_HK_TwoCompSys"/>
</dbReference>
<keyword evidence="12 14" id="KW-0902">Two-component regulatory system</keyword>
<dbReference type="Pfam" id="PF13675">
    <property type="entry name" value="PilJ"/>
    <property type="match status" value="1"/>
</dbReference>
<dbReference type="SUPFAM" id="SSF55874">
    <property type="entry name" value="ATPase domain of HSP90 chaperone/DNA topoisomerase II/histidine kinase"/>
    <property type="match status" value="1"/>
</dbReference>
<dbReference type="InterPro" id="IPR016380">
    <property type="entry name" value="Sig_transdc_His_kin_NarX/NarQ"/>
</dbReference>
<keyword evidence="11 16" id="KW-1133">Transmembrane helix</keyword>
<feature type="domain" description="Histidine kinase" evidence="17">
    <location>
        <begin position="433"/>
        <end position="630"/>
    </location>
</feature>
<keyword evidence="4 14" id="KW-0997">Cell inner membrane</keyword>
<dbReference type="EMBL" id="JACNFK010000038">
    <property type="protein sequence ID" value="MBC8520317.1"/>
    <property type="molecule type" value="Genomic_DNA"/>
</dbReference>
<comment type="caution">
    <text evidence="19">The sequence shown here is derived from an EMBL/GenBank/DDBJ whole genome shotgun (WGS) entry which is preliminary data.</text>
</comment>
<evidence type="ECO:0000256" key="4">
    <source>
        <dbReference type="ARBA" id="ARBA00022519"/>
    </source>
</evidence>
<evidence type="ECO:0000256" key="15">
    <source>
        <dbReference type="SAM" id="Coils"/>
    </source>
</evidence>
<dbReference type="SMART" id="SM00304">
    <property type="entry name" value="HAMP"/>
    <property type="match status" value="1"/>
</dbReference>
<evidence type="ECO:0000256" key="10">
    <source>
        <dbReference type="ARBA" id="ARBA00022840"/>
    </source>
</evidence>
<gene>
    <name evidence="19" type="ORF">H8D24_07955</name>
</gene>
<evidence type="ECO:0000256" key="3">
    <source>
        <dbReference type="ARBA" id="ARBA00022475"/>
    </source>
</evidence>
<evidence type="ECO:0000259" key="17">
    <source>
        <dbReference type="PROSITE" id="PS50109"/>
    </source>
</evidence>
<dbReference type="Pfam" id="PF02518">
    <property type="entry name" value="HATPase_c"/>
    <property type="match status" value="1"/>
</dbReference>
<keyword evidence="3 14" id="KW-1003">Cell membrane</keyword>
<dbReference type="Gene3D" id="1.20.5.1930">
    <property type="match status" value="1"/>
</dbReference>
<keyword evidence="7 16" id="KW-0812">Transmembrane</keyword>
<dbReference type="CDD" id="cd16917">
    <property type="entry name" value="HATPase_UhpB-NarQ-NarX-like"/>
    <property type="match status" value="1"/>
</dbReference>
<keyword evidence="10 14" id="KW-0067">ATP-binding</keyword>
<feature type="domain" description="HAMP" evidence="18">
    <location>
        <begin position="219"/>
        <end position="271"/>
    </location>
</feature>
<evidence type="ECO:0000313" key="20">
    <source>
        <dbReference type="Proteomes" id="UP000654401"/>
    </source>
</evidence>
<evidence type="ECO:0000256" key="9">
    <source>
        <dbReference type="ARBA" id="ARBA00022777"/>
    </source>
</evidence>
<keyword evidence="8 14" id="KW-0547">Nucleotide-binding</keyword>
<sequence>MSTQPKEQSLILRFGLALGGIVLLTFISMLSSIFISESITGMASAINQAGSLRMKSFQIATDLVYKNAGTTTEPSPSAPGDLFSSHVHNFDSRLHHPSIRSSVPKDPNSQINQTYQEVVRVWQYQIKPILFVYEKMEDPSYFPGREGDAQWDALTKTSRNLIRQRYMGLVSYFVRKIDSMVKELELEMEEKIKTLHLIESSSLFIAIAIVLMIMIFLYSRILTPLQTLMTATQKIREGDFSYQASVSGNNELTRLVNTFNAMSTELSKTYIDQEREIHEKTEDLKQKKNTMELLYNTSSILAQNPTSSRSYERILEKIDQLLNIKSGLICLSDASAMRGHVLASNLRDHHCSAGCKGCFSSTENSGSEFVTPIKDRNRSRSYGLLMLKPDGKQLDEWQTSTIQMISEQIGAAITIARGTIKEKENILNHERSSIARELHDSLAQSLSYLKIEVSRIQKHLSEIENSEVAQTIATDIRTELNNAYRQLRELLTTFRLSIGTDELGNTIKQSIEDFRQREDVKIMLDIRLGDCRVNPHEAIHLVYILREALNNVHKHAEASNVWVELRCTPTKAITLTIQDDGIGVDENLIRQGHFGLSIMQERTTALNGVYKISRRNGSGTTVEINFTPVEHHEPTGDITAWINQT</sequence>
<dbReference type="PANTHER" id="PTHR24421:SF51">
    <property type="entry name" value="NITRATE_NITRITE SENSOR PROTEIN NARX"/>
    <property type="match status" value="1"/>
</dbReference>
<evidence type="ECO:0000256" key="8">
    <source>
        <dbReference type="ARBA" id="ARBA00022741"/>
    </source>
</evidence>
<evidence type="ECO:0000256" key="16">
    <source>
        <dbReference type="SAM" id="Phobius"/>
    </source>
</evidence>
<evidence type="ECO:0000256" key="2">
    <source>
        <dbReference type="ARBA" id="ARBA00004429"/>
    </source>
</evidence>
<keyword evidence="9 14" id="KW-0418">Kinase</keyword>
<evidence type="ECO:0000256" key="12">
    <source>
        <dbReference type="ARBA" id="ARBA00023012"/>
    </source>
</evidence>
<evidence type="ECO:0000256" key="1">
    <source>
        <dbReference type="ARBA" id="ARBA00000085"/>
    </source>
</evidence>
<dbReference type="GO" id="GO:0005886">
    <property type="term" value="C:plasma membrane"/>
    <property type="evidence" value="ECO:0007669"/>
    <property type="project" value="UniProtKB-SubCell"/>
</dbReference>
<dbReference type="PIRSF" id="PIRSF003167">
    <property type="entry name" value="STHK_NarX/NarQ"/>
    <property type="match status" value="1"/>
</dbReference>
<organism evidence="19 20">
    <name type="scientific">Candidatus Thiopontia autotrophica</name>
    <dbReference type="NCBI Taxonomy" id="2841688"/>
    <lineage>
        <taxon>Bacteria</taxon>
        <taxon>Pseudomonadati</taxon>
        <taxon>Pseudomonadota</taxon>
        <taxon>Gammaproteobacteria</taxon>
        <taxon>Candidatus Thiopontia</taxon>
    </lineage>
</organism>
<dbReference type="GO" id="GO:0046983">
    <property type="term" value="F:protein dimerization activity"/>
    <property type="evidence" value="ECO:0007669"/>
    <property type="project" value="UniProtKB-UniRule"/>
</dbReference>
<dbReference type="InterPro" id="IPR029095">
    <property type="entry name" value="NarX-like_N"/>
</dbReference>
<accession>A0A8J6P9F0</accession>
<feature type="transmembrane region" description="Helical" evidence="16">
    <location>
        <begin position="12"/>
        <end position="35"/>
    </location>
</feature>
<dbReference type="SUPFAM" id="SSF158472">
    <property type="entry name" value="HAMP domain-like"/>
    <property type="match status" value="1"/>
</dbReference>
<dbReference type="GO" id="GO:0005524">
    <property type="term" value="F:ATP binding"/>
    <property type="evidence" value="ECO:0007669"/>
    <property type="project" value="UniProtKB-UniRule"/>
</dbReference>
<dbReference type="InterPro" id="IPR036890">
    <property type="entry name" value="HATPase_C_sf"/>
</dbReference>
<evidence type="ECO:0000256" key="14">
    <source>
        <dbReference type="PIRNR" id="PIRNR003167"/>
    </source>
</evidence>
<keyword evidence="15" id="KW-0175">Coiled coil</keyword>
<keyword evidence="6 14" id="KW-0808">Transferase</keyword>